<keyword evidence="1" id="KW-1133">Transmembrane helix</keyword>
<keyword evidence="2" id="KW-0732">Signal</keyword>
<evidence type="ECO:0000313" key="3">
    <source>
        <dbReference type="EMBL" id="MFC3122055.1"/>
    </source>
</evidence>
<name>A0ABV7FPM7_9ALTE</name>
<protein>
    <submittedName>
        <fullName evidence="3">Uncharacterized protein</fullName>
    </submittedName>
</protein>
<keyword evidence="1" id="KW-0812">Transmembrane</keyword>
<feature type="transmembrane region" description="Helical" evidence="1">
    <location>
        <begin position="274"/>
        <end position="292"/>
    </location>
</feature>
<comment type="caution">
    <text evidence="3">The sequence shown here is derived from an EMBL/GenBank/DDBJ whole genome shotgun (WGS) entry which is preliminary data.</text>
</comment>
<keyword evidence="1" id="KW-0472">Membrane</keyword>
<proteinExistence type="predicted"/>
<evidence type="ECO:0000256" key="2">
    <source>
        <dbReference type="SAM" id="SignalP"/>
    </source>
</evidence>
<gene>
    <name evidence="3" type="ORF">ACFOHL_10515</name>
</gene>
<evidence type="ECO:0000313" key="4">
    <source>
        <dbReference type="Proteomes" id="UP001595478"/>
    </source>
</evidence>
<feature type="chain" id="PRO_5046516234" evidence="2">
    <location>
        <begin position="24"/>
        <end position="295"/>
    </location>
</feature>
<sequence>MKKTILSSIVTCCSIFVASNSHAALRVLDFDLDANGNAIQNGQIIDDEYSSWGVQISGCNINGAVSSGTDQINGICADDGGDKAQRQTTFDTSLENTADPDLEFFNNGTQYESREGTDSVKKFYDPLSERKEFYEDLYSDERRETYKKPGNVLIIHENNTCNGNECSNPDDEGTRPAGFFVFEFTNNPVDILSLDFFDVEVTESQFGQPATKLYFFLTNNTVREADVPGIGHGHYQRENYSNMFGVTKLVVNMPGSGAINNLVFRDSTPQSAEVNAPAALAFLLIGFGFIYLRRR</sequence>
<evidence type="ECO:0000256" key="1">
    <source>
        <dbReference type="SAM" id="Phobius"/>
    </source>
</evidence>
<dbReference type="Proteomes" id="UP001595478">
    <property type="component" value="Unassembled WGS sequence"/>
</dbReference>
<keyword evidence="4" id="KW-1185">Reference proteome</keyword>
<dbReference type="EMBL" id="JBHRSW010000017">
    <property type="protein sequence ID" value="MFC3122055.1"/>
    <property type="molecule type" value="Genomic_DNA"/>
</dbReference>
<reference evidence="4" key="1">
    <citation type="journal article" date="2019" name="Int. J. Syst. Evol. Microbiol.">
        <title>The Global Catalogue of Microorganisms (GCM) 10K type strain sequencing project: providing services to taxonomists for standard genome sequencing and annotation.</title>
        <authorList>
            <consortium name="The Broad Institute Genomics Platform"/>
            <consortium name="The Broad Institute Genome Sequencing Center for Infectious Disease"/>
            <person name="Wu L."/>
            <person name="Ma J."/>
        </authorList>
    </citation>
    <scope>NUCLEOTIDE SEQUENCE [LARGE SCALE GENOMIC DNA]</scope>
    <source>
        <strain evidence="4">KCTC 52473</strain>
    </source>
</reference>
<feature type="signal peptide" evidence="2">
    <location>
        <begin position="1"/>
        <end position="23"/>
    </location>
</feature>
<organism evidence="3 4">
    <name type="scientific">Agaribacter flavus</name>
    <dbReference type="NCBI Taxonomy" id="1902781"/>
    <lineage>
        <taxon>Bacteria</taxon>
        <taxon>Pseudomonadati</taxon>
        <taxon>Pseudomonadota</taxon>
        <taxon>Gammaproteobacteria</taxon>
        <taxon>Alteromonadales</taxon>
        <taxon>Alteromonadaceae</taxon>
        <taxon>Agaribacter</taxon>
    </lineage>
</organism>
<accession>A0ABV7FPM7</accession>
<dbReference type="RefSeq" id="WP_376920189.1">
    <property type="nucleotide sequence ID" value="NZ_JBHRSW010000017.1"/>
</dbReference>